<dbReference type="InterPro" id="IPR037176">
    <property type="entry name" value="Osmotin/thaumatin-like_sf"/>
</dbReference>
<dbReference type="Gene3D" id="3.30.920.50">
    <property type="entry name" value="Beta-1,3-glucanase, C-terminal domain"/>
    <property type="match status" value="1"/>
</dbReference>
<name>A0AAI8YIW7_9PEZI</name>
<dbReference type="Pfam" id="PF16483">
    <property type="entry name" value="Glyco_hydro_64"/>
    <property type="match status" value="1"/>
</dbReference>
<gene>
    <name evidence="3" type="ORF">KHLLAP_LOCUS6741</name>
</gene>
<proteinExistence type="predicted"/>
<dbReference type="InterPro" id="IPR042517">
    <property type="entry name" value="Glyco_hydro_64_N_2"/>
</dbReference>
<dbReference type="PROSITE" id="PS52006">
    <property type="entry name" value="GH64"/>
    <property type="match status" value="1"/>
</dbReference>
<organism evidence="3 4">
    <name type="scientific">Anthostomella pinea</name>
    <dbReference type="NCBI Taxonomy" id="933095"/>
    <lineage>
        <taxon>Eukaryota</taxon>
        <taxon>Fungi</taxon>
        <taxon>Dikarya</taxon>
        <taxon>Ascomycota</taxon>
        <taxon>Pezizomycotina</taxon>
        <taxon>Sordariomycetes</taxon>
        <taxon>Xylariomycetidae</taxon>
        <taxon>Xylariales</taxon>
        <taxon>Xylariaceae</taxon>
        <taxon>Anthostomella</taxon>
    </lineage>
</organism>
<feature type="compositionally biased region" description="Basic and acidic residues" evidence="1">
    <location>
        <begin position="407"/>
        <end position="424"/>
    </location>
</feature>
<comment type="caution">
    <text evidence="3">The sequence shown here is derived from an EMBL/GenBank/DDBJ whole genome shotgun (WGS) entry which is preliminary data.</text>
</comment>
<dbReference type="CDD" id="cd09220">
    <property type="entry name" value="GH64-GluB-like"/>
    <property type="match status" value="1"/>
</dbReference>
<protein>
    <submittedName>
        <fullName evidence="3">Uu.00g004030.m01.CDS01</fullName>
    </submittedName>
</protein>
<dbReference type="InterPro" id="IPR037398">
    <property type="entry name" value="Glyco_hydro_64_fam"/>
</dbReference>
<dbReference type="InterPro" id="IPR032477">
    <property type="entry name" value="Glyco_hydro_64"/>
</dbReference>
<dbReference type="Gene3D" id="2.60.110.10">
    <property type="entry name" value="Thaumatin"/>
    <property type="match status" value="1"/>
</dbReference>
<evidence type="ECO:0000259" key="2">
    <source>
        <dbReference type="PROSITE" id="PS52006"/>
    </source>
</evidence>
<feature type="region of interest" description="Disordered" evidence="1">
    <location>
        <begin position="407"/>
        <end position="434"/>
    </location>
</feature>
<dbReference type="PANTHER" id="PTHR38165">
    <property type="match status" value="1"/>
</dbReference>
<reference evidence="3" key="1">
    <citation type="submission" date="2023-10" db="EMBL/GenBank/DDBJ databases">
        <authorList>
            <person name="Hackl T."/>
        </authorList>
    </citation>
    <scope>NUCLEOTIDE SEQUENCE</scope>
</reference>
<accession>A0AAI8YIW7</accession>
<evidence type="ECO:0000256" key="1">
    <source>
        <dbReference type="SAM" id="MobiDB-lite"/>
    </source>
</evidence>
<dbReference type="PANTHER" id="PTHR38165:SF1">
    <property type="entry name" value="GLUCANASE B"/>
    <property type="match status" value="1"/>
</dbReference>
<sequence>MTNPTTNIALKNNTGSSNAYAYVTGRDINKNNVPIFIQSDGKTVYYPASPSAPQHALAADCAISLGAANSTTTLTIPQIAGGRIWFCVGGKLTFLLNPGPAVVEPSVTNKADANYNLNWGFCEFTYNAFQLFVNISYVDFVSLPVSLSLLNTSGATQTVQGLPAGGLDQVCAKLTQQAAQENADWGKLVVKGSDGKNLRALSPNSGRVIDNSLFEGYYQSYVDQVWSKYINQDLKVDTQAQWDTVTARVDKSTNLLTFAGDAGITFAQPSAGDIFSCSTGPFGSYPSDHADELGALGARLAAAFNRSTLLTDANQPDGEIVGNYYKTSPTNHYARICHEVNLDGRGYAFPYDDVVASGATQPDQAGTVFDGSPELLTVTIGGPTGTSAAVKTEVGTGEQVVVGSGKTAEKGEVKGEGNGKEKVNGKTGPGLAGTVKNWMSSLKRKLPK</sequence>
<feature type="domain" description="GH64" evidence="2">
    <location>
        <begin position="1"/>
        <end position="382"/>
    </location>
</feature>
<dbReference type="EMBL" id="CAUWAG010000008">
    <property type="protein sequence ID" value="CAJ2506273.1"/>
    <property type="molecule type" value="Genomic_DNA"/>
</dbReference>
<evidence type="ECO:0000313" key="4">
    <source>
        <dbReference type="Proteomes" id="UP001295740"/>
    </source>
</evidence>
<evidence type="ECO:0000313" key="3">
    <source>
        <dbReference type="EMBL" id="CAJ2506273.1"/>
    </source>
</evidence>
<dbReference type="AlphaFoldDB" id="A0AAI8YIW7"/>
<keyword evidence="4" id="KW-1185">Reference proteome</keyword>
<dbReference type="Proteomes" id="UP001295740">
    <property type="component" value="Unassembled WGS sequence"/>
</dbReference>